<name>A0AAD8JWA9_TARER</name>
<keyword evidence="6" id="KW-1185">Reference proteome</keyword>
<dbReference type="GO" id="GO:0030247">
    <property type="term" value="F:polysaccharide binding"/>
    <property type="evidence" value="ECO:0007669"/>
    <property type="project" value="InterPro"/>
</dbReference>
<sequence>MKMFQAYQLLIFVSLTSTSIAQNYTKFGCNDTCGNNVRIPYPFGIGSDCSINEWYNVECTSSKPYLSALNYEVLGVNLEEQIVTVNTPTIISGCQNPVQKNNNRTMSMDLGDSPFLFSKSHNKFVFEGCGNAFIIEDGSVVTGCSTSCLNETVSERNDKSCYGISCCQATIPYYLKSYSMNLTRLGDGGGCGYAFLVNEDSFVNRSFFVAANNASVPVSLMWTLTSSDTRYCCEVGAFQPRIVELKMGNDTLVKSQKCSLYTNYEGNPYLYNGCKEIEECARCPYGTYCDYDIIYDGDGLISGINNFTCPPSGSNYINYGSKSSSMGVILGEKPISLTRFGEYRSLVTHFMLAMEEGHVISIFDAIVIKEGARDELLALANLAMRCLNFNGKFRPTMKEVAIELESIRTTHIPSTTKTNIGPVMHGEEVLTLPYDESSTFFSINSRSSN</sequence>
<comment type="subcellular location">
    <subcellularLocation>
        <location evidence="1">Membrane</location>
        <topology evidence="1">Single-pass membrane protein</topology>
    </subcellularLocation>
</comment>
<proteinExistence type="predicted"/>
<gene>
    <name evidence="5" type="ORF">QVD17_37344</name>
</gene>
<dbReference type="Pfam" id="PF13947">
    <property type="entry name" value="GUB_WAK_bind"/>
    <property type="match status" value="1"/>
</dbReference>
<feature type="signal peptide" evidence="3">
    <location>
        <begin position="1"/>
        <end position="21"/>
    </location>
</feature>
<accession>A0AAD8JWA9</accession>
<evidence type="ECO:0000256" key="3">
    <source>
        <dbReference type="SAM" id="SignalP"/>
    </source>
</evidence>
<dbReference type="AlphaFoldDB" id="A0AAD8JWA9"/>
<evidence type="ECO:0000313" key="6">
    <source>
        <dbReference type="Proteomes" id="UP001229421"/>
    </source>
</evidence>
<feature type="chain" id="PRO_5042156486" description="Wall-associated receptor kinase galacturonan-binding domain-containing protein" evidence="3">
    <location>
        <begin position="22"/>
        <end position="449"/>
    </location>
</feature>
<dbReference type="Proteomes" id="UP001229421">
    <property type="component" value="Unassembled WGS sequence"/>
</dbReference>
<dbReference type="PANTHER" id="PTHR33491">
    <property type="entry name" value="OSJNBA0016N04.9 PROTEIN"/>
    <property type="match status" value="1"/>
</dbReference>
<keyword evidence="2 3" id="KW-0732">Signal</keyword>
<evidence type="ECO:0000259" key="4">
    <source>
        <dbReference type="Pfam" id="PF13947"/>
    </source>
</evidence>
<comment type="caution">
    <text evidence="5">The sequence shown here is derived from an EMBL/GenBank/DDBJ whole genome shotgun (WGS) entry which is preliminary data.</text>
</comment>
<evidence type="ECO:0000313" key="5">
    <source>
        <dbReference type="EMBL" id="KAK1410804.1"/>
    </source>
</evidence>
<reference evidence="5" key="1">
    <citation type="journal article" date="2023" name="bioRxiv">
        <title>Improved chromosome-level genome assembly for marigold (Tagetes erecta).</title>
        <authorList>
            <person name="Jiang F."/>
            <person name="Yuan L."/>
            <person name="Wang S."/>
            <person name="Wang H."/>
            <person name="Xu D."/>
            <person name="Wang A."/>
            <person name="Fan W."/>
        </authorList>
    </citation>
    <scope>NUCLEOTIDE SEQUENCE</scope>
    <source>
        <strain evidence="5">WSJ</strain>
        <tissue evidence="5">Leaf</tissue>
    </source>
</reference>
<protein>
    <recommendedName>
        <fullName evidence="4">Wall-associated receptor kinase galacturonan-binding domain-containing protein</fullName>
    </recommendedName>
</protein>
<dbReference type="InterPro" id="IPR025287">
    <property type="entry name" value="WAK_GUB"/>
</dbReference>
<evidence type="ECO:0000256" key="2">
    <source>
        <dbReference type="ARBA" id="ARBA00022729"/>
    </source>
</evidence>
<dbReference type="GO" id="GO:0016020">
    <property type="term" value="C:membrane"/>
    <property type="evidence" value="ECO:0007669"/>
    <property type="project" value="UniProtKB-SubCell"/>
</dbReference>
<organism evidence="5 6">
    <name type="scientific">Tagetes erecta</name>
    <name type="common">African marigold</name>
    <dbReference type="NCBI Taxonomy" id="13708"/>
    <lineage>
        <taxon>Eukaryota</taxon>
        <taxon>Viridiplantae</taxon>
        <taxon>Streptophyta</taxon>
        <taxon>Embryophyta</taxon>
        <taxon>Tracheophyta</taxon>
        <taxon>Spermatophyta</taxon>
        <taxon>Magnoliopsida</taxon>
        <taxon>eudicotyledons</taxon>
        <taxon>Gunneridae</taxon>
        <taxon>Pentapetalae</taxon>
        <taxon>asterids</taxon>
        <taxon>campanulids</taxon>
        <taxon>Asterales</taxon>
        <taxon>Asteraceae</taxon>
        <taxon>Asteroideae</taxon>
        <taxon>Heliantheae alliance</taxon>
        <taxon>Tageteae</taxon>
        <taxon>Tagetes</taxon>
    </lineage>
</organism>
<dbReference type="Gene3D" id="1.10.510.10">
    <property type="entry name" value="Transferase(Phosphotransferase) domain 1"/>
    <property type="match status" value="1"/>
</dbReference>
<evidence type="ECO:0000256" key="1">
    <source>
        <dbReference type="ARBA" id="ARBA00004167"/>
    </source>
</evidence>
<feature type="domain" description="Wall-associated receptor kinase galacturonan-binding" evidence="4">
    <location>
        <begin position="29"/>
        <end position="86"/>
    </location>
</feature>
<dbReference type="EMBL" id="JAUHHV010000010">
    <property type="protein sequence ID" value="KAK1410804.1"/>
    <property type="molecule type" value="Genomic_DNA"/>
</dbReference>